<feature type="compositionally biased region" description="Low complexity" evidence="1">
    <location>
        <begin position="72"/>
        <end position="85"/>
    </location>
</feature>
<feature type="region of interest" description="Disordered" evidence="1">
    <location>
        <begin position="59"/>
        <end position="91"/>
    </location>
</feature>
<evidence type="ECO:0000256" key="1">
    <source>
        <dbReference type="SAM" id="MobiDB-lite"/>
    </source>
</evidence>
<feature type="compositionally biased region" description="Basic residues" evidence="1">
    <location>
        <begin position="59"/>
        <end position="69"/>
    </location>
</feature>
<keyword evidence="2" id="KW-1185">Reference proteome</keyword>
<accession>A0A8B8CY97</accession>
<dbReference type="AlphaFoldDB" id="A0A8B8CY97"/>
<dbReference type="KEGG" id="cvn:111122869"/>
<evidence type="ECO:0000313" key="3">
    <source>
        <dbReference type="RefSeq" id="XP_022320590.1"/>
    </source>
</evidence>
<protein>
    <submittedName>
        <fullName evidence="3">Uncharacterized protein LOC111122869</fullName>
    </submittedName>
</protein>
<dbReference type="RefSeq" id="XP_022320590.1">
    <property type="nucleotide sequence ID" value="XM_022464882.1"/>
</dbReference>
<evidence type="ECO:0000313" key="2">
    <source>
        <dbReference type="Proteomes" id="UP000694844"/>
    </source>
</evidence>
<organism evidence="2 3">
    <name type="scientific">Crassostrea virginica</name>
    <name type="common">Eastern oyster</name>
    <dbReference type="NCBI Taxonomy" id="6565"/>
    <lineage>
        <taxon>Eukaryota</taxon>
        <taxon>Metazoa</taxon>
        <taxon>Spiralia</taxon>
        <taxon>Lophotrochozoa</taxon>
        <taxon>Mollusca</taxon>
        <taxon>Bivalvia</taxon>
        <taxon>Autobranchia</taxon>
        <taxon>Pteriomorphia</taxon>
        <taxon>Ostreida</taxon>
        <taxon>Ostreoidea</taxon>
        <taxon>Ostreidae</taxon>
        <taxon>Crassostrea</taxon>
    </lineage>
</organism>
<proteinExistence type="predicted"/>
<name>A0A8B8CY97_CRAVI</name>
<sequence>MCIFKIPVHFTNCNFVYTVESQTRMETELKSLISQRQLRPSYTRAISYELSRTCSAAKSKKSRRSRKLKTVSTESSKTHNSSNTSESEEREFSDLDIFIDNEKSDDSEYFSAEENSVALECAPPANSSMPSVLDSTKYPHRYGCLLKERKHAPSKKQKRKRRLATGDSNWLKELPFFGAIDIDLSEIEITQNSRSVPTLSTLCVKVLAKNKKNWHNPSAVPRVLRQNIANVSEFYKEKISWINIILAKFEEENPFAGELKIHTRTIWDVEVSSPFHSNEKISCLPLSYLYSFRLDHDSEFTANHIMTALSCILHLLIPEPDPCKGNHKKKKHVSTPYERAVENATAPLWKSYPRIMKRFYESVLPYVFWAKGDVIRAKKSFHHLIEASEKARFKALYMYEIGRMMQFFDDPSQLKLTLTLSEMTEMFQIDPFYCREEVNQQILRQTTLLKANLCDQGVMTLDRARLASERWAYCLGTQPSVPQLGMEHFFYMDSLLCYHAHSLYDIGIDWVQNAIQKLEPFCNGTCPELGIFLSMLYAMQGNRTKCEMACREFTYHGEINMVIDDRNGDCPWLALMDMMKTSSDIRPLSVLWRTQLNPPRFLHSNDRWPDIQENCDPFEADISGRKLNLHLTPEGHLTGDLQMSLPPISSVLLNPYTGAIAQLPAVHKTTPLKSFHSVNCYGEGRCQTLFTPVIPTPMEIYKGQNGSVVTMIFPGVTHTHSEPRKHLLKLIWRGPNGEREKINLAVKLREFMYKEAMERVKKLGAEEPVKACILEVVRLCYVKDYAIPSVAKNEKLFVSVQEAYSGVPKKSKHEKAKRSSSATLDPFKIFYKLRGDLCPVLDLKDPPLIFGEDIFLRLKVDKSVTKEVFVVIHTQNQREFKNPTIQERIGDPSLCKFSSEIPKSAELFYFVNNNPREPTVCTLNRYLQRVDEVDTGLLQPIVEDDHEPFIIRSSLFAISYSNCVYRMCDQMETIAEHLGSIHRMTHLGDMLVLVTTTGYLQFVESQTLLPVKATVHPSAFSLILDDLYIYEVPNYLKVLGEDSFHDANNQEFVRAALLLDNKLVIIKIQPSMSTNSSELSPISVTSAVTLPGRAKDIHFLSESGGYLVSASIFRNKDGPYRENLYHFDHRGQLLGVLPSLGRGPRSMFSVFLPGDLDLSAKHSDRIGQKGWHVYMRDGHDGIICVFLGLVSISDPLQKT</sequence>
<dbReference type="Proteomes" id="UP000694844">
    <property type="component" value="Chromosome 3"/>
</dbReference>
<gene>
    <name evidence="3" type="primary">LOC111122869</name>
</gene>
<reference evidence="3" key="1">
    <citation type="submission" date="2025-08" db="UniProtKB">
        <authorList>
            <consortium name="RefSeq"/>
        </authorList>
    </citation>
    <scope>IDENTIFICATION</scope>
    <source>
        <tissue evidence="3">Whole sample</tissue>
    </source>
</reference>
<dbReference type="GeneID" id="111122869"/>
<dbReference type="OrthoDB" id="6115758at2759"/>